<comment type="catalytic activity">
    <reaction evidence="10 11">
        <text>D-alanyl-D-alanine + UDP-N-acetyl-alpha-D-muramoyl-L-alanyl-gamma-D-glutamyl-meso-2,6-diaminopimelate + ATP = UDP-N-acetyl-alpha-D-muramoyl-L-alanyl-gamma-D-glutamyl-meso-2,6-diaminopimeloyl-D-alanyl-D-alanine + ADP + phosphate + H(+)</text>
        <dbReference type="Rhea" id="RHEA:28374"/>
        <dbReference type="ChEBI" id="CHEBI:15378"/>
        <dbReference type="ChEBI" id="CHEBI:30616"/>
        <dbReference type="ChEBI" id="CHEBI:43474"/>
        <dbReference type="ChEBI" id="CHEBI:57822"/>
        <dbReference type="ChEBI" id="CHEBI:61386"/>
        <dbReference type="ChEBI" id="CHEBI:83905"/>
        <dbReference type="ChEBI" id="CHEBI:456216"/>
        <dbReference type="EC" id="6.3.2.10"/>
    </reaction>
</comment>
<dbReference type="Gene3D" id="3.90.190.20">
    <property type="entry name" value="Mur ligase, C-terminal domain"/>
    <property type="match status" value="1"/>
</dbReference>
<dbReference type="InterPro" id="IPR035911">
    <property type="entry name" value="MurE/MurF_N"/>
</dbReference>
<evidence type="ECO:0000313" key="16">
    <source>
        <dbReference type="Proteomes" id="UP000001933"/>
    </source>
</evidence>
<dbReference type="Pfam" id="PF08245">
    <property type="entry name" value="Mur_ligase_M"/>
    <property type="match status" value="1"/>
</dbReference>
<feature type="binding site" evidence="10">
    <location>
        <begin position="124"/>
        <end position="130"/>
    </location>
    <ligand>
        <name>ATP</name>
        <dbReference type="ChEBI" id="CHEBI:30616"/>
    </ligand>
</feature>
<proteinExistence type="inferred from homology"/>
<dbReference type="GO" id="GO:0005524">
    <property type="term" value="F:ATP binding"/>
    <property type="evidence" value="ECO:0007669"/>
    <property type="project" value="UniProtKB-UniRule"/>
</dbReference>
<dbReference type="PANTHER" id="PTHR43024:SF1">
    <property type="entry name" value="UDP-N-ACETYLMURAMOYL-TRIPEPTIDE--D-ALANYL-D-ALANINE LIGASE"/>
    <property type="match status" value="1"/>
</dbReference>
<name>Q2LR43_SYNAS</name>
<evidence type="ECO:0000256" key="9">
    <source>
        <dbReference type="ARBA" id="ARBA00023316"/>
    </source>
</evidence>
<comment type="subcellular location">
    <subcellularLocation>
        <location evidence="10 11">Cytoplasm</location>
    </subcellularLocation>
</comment>
<dbReference type="RefSeq" id="WP_011416590.1">
    <property type="nucleotide sequence ID" value="NC_007759.1"/>
</dbReference>
<keyword evidence="8 10" id="KW-0131">Cell cycle</keyword>
<evidence type="ECO:0000259" key="14">
    <source>
        <dbReference type="Pfam" id="PF08245"/>
    </source>
</evidence>
<dbReference type="EMBL" id="CP000252">
    <property type="protein sequence ID" value="ABC76556.1"/>
    <property type="molecule type" value="Genomic_DNA"/>
</dbReference>
<dbReference type="Pfam" id="PF01225">
    <property type="entry name" value="Mur_ligase"/>
    <property type="match status" value="1"/>
</dbReference>
<dbReference type="InterPro" id="IPR000713">
    <property type="entry name" value="Mur_ligase_N"/>
</dbReference>
<keyword evidence="5 10" id="KW-0067">ATP-binding</keyword>
<evidence type="ECO:0000256" key="10">
    <source>
        <dbReference type="HAMAP-Rule" id="MF_02019"/>
    </source>
</evidence>
<evidence type="ECO:0000256" key="6">
    <source>
        <dbReference type="ARBA" id="ARBA00022960"/>
    </source>
</evidence>
<dbReference type="GO" id="GO:0009252">
    <property type="term" value="P:peptidoglycan biosynthetic process"/>
    <property type="evidence" value="ECO:0007669"/>
    <property type="project" value="UniProtKB-UniRule"/>
</dbReference>
<dbReference type="GO" id="GO:0051301">
    <property type="term" value="P:cell division"/>
    <property type="evidence" value="ECO:0007669"/>
    <property type="project" value="UniProtKB-KW"/>
</dbReference>
<evidence type="ECO:0000313" key="15">
    <source>
        <dbReference type="EMBL" id="ABC76556.1"/>
    </source>
</evidence>
<evidence type="ECO:0000256" key="4">
    <source>
        <dbReference type="ARBA" id="ARBA00022741"/>
    </source>
</evidence>
<dbReference type="UniPathway" id="UPA00219"/>
<dbReference type="InterPro" id="IPR013221">
    <property type="entry name" value="Mur_ligase_cen"/>
</dbReference>
<dbReference type="InterPro" id="IPR036615">
    <property type="entry name" value="Mur_ligase_C_dom_sf"/>
</dbReference>
<comment type="similarity">
    <text evidence="10">Belongs to the MurCDEF family. MurF subfamily.</text>
</comment>
<keyword evidence="3 10" id="KW-0132">Cell division</keyword>
<keyword evidence="16" id="KW-1185">Reference proteome</keyword>
<keyword evidence="2 10" id="KW-0436">Ligase</keyword>
<dbReference type="InterPro" id="IPR036565">
    <property type="entry name" value="Mur-like_cat_sf"/>
</dbReference>
<dbReference type="KEGG" id="sat:SYN_01742"/>
<dbReference type="NCBIfam" id="TIGR01143">
    <property type="entry name" value="murF"/>
    <property type="match status" value="1"/>
</dbReference>
<evidence type="ECO:0000256" key="3">
    <source>
        <dbReference type="ARBA" id="ARBA00022618"/>
    </source>
</evidence>
<dbReference type="GO" id="GO:0008766">
    <property type="term" value="F:UDP-N-acetylmuramoylalanyl-D-glutamyl-2,6-diaminopimelate-D-alanyl-D-alanine ligase activity"/>
    <property type="evidence" value="ECO:0007669"/>
    <property type="project" value="RHEA"/>
</dbReference>
<dbReference type="eggNOG" id="COG0770">
    <property type="taxonomic scope" value="Bacteria"/>
</dbReference>
<comment type="function">
    <text evidence="10 11">Involved in cell wall formation. Catalyzes the final step in the synthesis of UDP-N-acetylmuramoyl-pentapeptide, the precursor of murein.</text>
</comment>
<dbReference type="EC" id="6.3.2.10" evidence="10 11"/>
<dbReference type="PANTHER" id="PTHR43024">
    <property type="entry name" value="UDP-N-ACETYLMURAMOYL-TRIPEPTIDE--D-ALANYL-D-ALANINE LIGASE"/>
    <property type="match status" value="1"/>
</dbReference>
<dbReference type="SUPFAM" id="SSF63418">
    <property type="entry name" value="MurE/MurF N-terminal domain"/>
    <property type="match status" value="1"/>
</dbReference>
<dbReference type="GO" id="GO:0071555">
    <property type="term" value="P:cell wall organization"/>
    <property type="evidence" value="ECO:0007669"/>
    <property type="project" value="UniProtKB-KW"/>
</dbReference>
<dbReference type="InParanoid" id="Q2LR43"/>
<evidence type="ECO:0000256" key="11">
    <source>
        <dbReference type="RuleBase" id="RU004136"/>
    </source>
</evidence>
<dbReference type="Pfam" id="PF02875">
    <property type="entry name" value="Mur_ligase_C"/>
    <property type="match status" value="1"/>
</dbReference>
<feature type="domain" description="Mur ligase central" evidence="14">
    <location>
        <begin position="122"/>
        <end position="308"/>
    </location>
</feature>
<evidence type="ECO:0000256" key="8">
    <source>
        <dbReference type="ARBA" id="ARBA00023306"/>
    </source>
</evidence>
<dbReference type="HOGENOM" id="CLU_031507_1_1_7"/>
<keyword evidence="7 10" id="KW-0573">Peptidoglycan synthesis</keyword>
<reference evidence="15 16" key="1">
    <citation type="journal article" date="2007" name="Proc. Natl. Acad. Sci. U.S.A.">
        <title>The genome of Syntrophus aciditrophicus: life at the thermodynamic limit of microbial growth.</title>
        <authorList>
            <person name="McInerney M.J."/>
            <person name="Rohlin L."/>
            <person name="Mouttaki H."/>
            <person name="Kim U."/>
            <person name="Krupp R.S."/>
            <person name="Rios-Hernandez L."/>
            <person name="Sieber J."/>
            <person name="Struchtemeyer C.G."/>
            <person name="Bhattacharyya A."/>
            <person name="Campbell J.W."/>
            <person name="Gunsalus R.P."/>
        </authorList>
    </citation>
    <scope>NUCLEOTIDE SEQUENCE [LARGE SCALE GENOMIC DNA]</scope>
    <source>
        <strain evidence="15 16">SB</strain>
    </source>
</reference>
<sequence length="475" mass="51179">MDHNSTPQFSVDELLEAVGGTLLQGSTDSIIRGVSTDTRQLVAGNLYIPLKGANFDGHDFLDVAVKKGAGGVLVDVHHAFILETGSKKTDGCLKILVDDTLKALGDLARFWRRAVGRPVIAITGSSGKTTTKEMTAAILEQTFSVLKTEGNLNNLIGLPLTLLRMHRGHDLALVELGTNARGEIKRLTEIAEPDIGLVTNIGPAHLEGLKTLEIIREEKGDLYGTMPKSGLAVFNADDEAMAPLRRSWQGKMLTYGITSRADMTASDIAKWGESGQSFTLNAGSESTVVHLSAFGMHNIYNALAAAALSRAAGIGINEISQGLRNFHPVAARFEVHFLPNGAFLVDDTYNANPASVREALKTIQTLKGNHRSVVVLADMLELGDQAERLHETVGSEAAATDVDRLFLKGSLSRSTAAGAIKGGMTEERILFFEDPEEILDDVLSFVEAGDWILVKGSRLMKMEEIVKKILDRTPA</sequence>
<dbReference type="Proteomes" id="UP000001933">
    <property type="component" value="Chromosome"/>
</dbReference>
<evidence type="ECO:0000256" key="5">
    <source>
        <dbReference type="ARBA" id="ARBA00022840"/>
    </source>
</evidence>
<dbReference type="STRING" id="56780.SYN_01742"/>
<evidence type="ECO:0000259" key="12">
    <source>
        <dbReference type="Pfam" id="PF01225"/>
    </source>
</evidence>
<keyword evidence="9 10" id="KW-0961">Cell wall biogenesis/degradation</keyword>
<feature type="domain" description="Mur ligase N-terminal catalytic" evidence="12">
    <location>
        <begin position="31"/>
        <end position="110"/>
    </location>
</feature>
<dbReference type="SUPFAM" id="SSF53623">
    <property type="entry name" value="MurD-like peptide ligases, catalytic domain"/>
    <property type="match status" value="1"/>
</dbReference>
<dbReference type="SUPFAM" id="SSF53244">
    <property type="entry name" value="MurD-like peptide ligases, peptide-binding domain"/>
    <property type="match status" value="1"/>
</dbReference>
<protein>
    <recommendedName>
        <fullName evidence="10 11">UDP-N-acetylmuramoyl-tripeptide--D-alanyl-D-alanine ligase</fullName>
        <ecNumber evidence="10 11">6.3.2.10</ecNumber>
    </recommendedName>
    <alternativeName>
        <fullName evidence="10">D-alanyl-D-alanine-adding enzyme</fullName>
    </alternativeName>
</protein>
<dbReference type="InterPro" id="IPR004101">
    <property type="entry name" value="Mur_ligase_C"/>
</dbReference>
<dbReference type="GO" id="GO:0008360">
    <property type="term" value="P:regulation of cell shape"/>
    <property type="evidence" value="ECO:0007669"/>
    <property type="project" value="UniProtKB-KW"/>
</dbReference>
<dbReference type="OrthoDB" id="9801978at2"/>
<accession>Q2LR43</accession>
<evidence type="ECO:0000256" key="7">
    <source>
        <dbReference type="ARBA" id="ARBA00022984"/>
    </source>
</evidence>
<evidence type="ECO:0000256" key="2">
    <source>
        <dbReference type="ARBA" id="ARBA00022598"/>
    </source>
</evidence>
<keyword evidence="1 10" id="KW-0963">Cytoplasm</keyword>
<dbReference type="InterPro" id="IPR005863">
    <property type="entry name" value="UDP-N-AcMur_synth"/>
</dbReference>
<organism evidence="15 16">
    <name type="scientific">Syntrophus aciditrophicus (strain SB)</name>
    <dbReference type="NCBI Taxonomy" id="56780"/>
    <lineage>
        <taxon>Bacteria</taxon>
        <taxon>Pseudomonadati</taxon>
        <taxon>Thermodesulfobacteriota</taxon>
        <taxon>Syntrophia</taxon>
        <taxon>Syntrophales</taxon>
        <taxon>Syntrophaceae</taxon>
        <taxon>Syntrophus</taxon>
    </lineage>
</organism>
<dbReference type="Gene3D" id="3.40.1190.10">
    <property type="entry name" value="Mur-like, catalytic domain"/>
    <property type="match status" value="1"/>
</dbReference>
<keyword evidence="6 10" id="KW-0133">Cell shape</keyword>
<evidence type="ECO:0000259" key="13">
    <source>
        <dbReference type="Pfam" id="PF02875"/>
    </source>
</evidence>
<feature type="domain" description="Mur ligase C-terminal" evidence="13">
    <location>
        <begin position="332"/>
        <end position="458"/>
    </location>
</feature>
<dbReference type="InterPro" id="IPR051046">
    <property type="entry name" value="MurCDEF_CellWall_CoF430Synth"/>
</dbReference>
<keyword evidence="4 10" id="KW-0547">Nucleotide-binding</keyword>
<evidence type="ECO:0000256" key="1">
    <source>
        <dbReference type="ARBA" id="ARBA00022490"/>
    </source>
</evidence>
<dbReference type="Gene3D" id="3.40.1390.10">
    <property type="entry name" value="MurE/MurF, N-terminal domain"/>
    <property type="match status" value="1"/>
</dbReference>
<dbReference type="GO" id="GO:0047480">
    <property type="term" value="F:UDP-N-acetylmuramoyl-tripeptide-D-alanyl-D-alanine ligase activity"/>
    <property type="evidence" value="ECO:0007669"/>
    <property type="project" value="UniProtKB-UniRule"/>
</dbReference>
<dbReference type="HAMAP" id="MF_02019">
    <property type="entry name" value="MurF"/>
    <property type="match status" value="1"/>
</dbReference>
<gene>
    <name evidence="10" type="primary">murF</name>
    <name evidence="15" type="ORF">SYN_01742</name>
</gene>
<comment type="pathway">
    <text evidence="10 11">Cell wall biogenesis; peptidoglycan biosynthesis.</text>
</comment>
<dbReference type="AlphaFoldDB" id="Q2LR43"/>
<dbReference type="GO" id="GO:0005737">
    <property type="term" value="C:cytoplasm"/>
    <property type="evidence" value="ECO:0007669"/>
    <property type="project" value="UniProtKB-SubCell"/>
</dbReference>
<dbReference type="FunCoup" id="Q2LR43">
    <property type="interactions" value="399"/>
</dbReference>